<proteinExistence type="predicted"/>
<dbReference type="OrthoDB" id="2084516at2"/>
<reference evidence="1 2" key="1">
    <citation type="journal article" date="2019" name="Gut">
        <title>Antibiotics-induced monodominance of a novel gut bacterial order.</title>
        <authorList>
            <person name="Hildebrand F."/>
            <person name="Moitinho-Silva L."/>
            <person name="Blasche S."/>
            <person name="Jahn M.T."/>
            <person name="Gossmann T.I."/>
            <person name="Heuerta-Cepas J."/>
            <person name="Hercog R."/>
            <person name="Luetge M."/>
            <person name="Bahram M."/>
            <person name="Pryszlak A."/>
            <person name="Alves R.J."/>
            <person name="Waszak S.M."/>
            <person name="Zhu A."/>
            <person name="Ye L."/>
            <person name="Costea P.I."/>
            <person name="Aalvink S."/>
            <person name="Belzer C."/>
            <person name="Forslund S.K."/>
            <person name="Sunagawa S."/>
            <person name="Hentschel U."/>
            <person name="Merten C."/>
            <person name="Patil K.R."/>
            <person name="Benes V."/>
            <person name="Bork P."/>
        </authorList>
    </citation>
    <scope>NUCLEOTIDE SEQUENCE [LARGE SCALE GENOMIC DNA]</scope>
    <source>
        <strain evidence="1 2">HDS1380</strain>
    </source>
</reference>
<organism evidence="1 2">
    <name type="scientific">Candidatus Borkfalkia ceftriaxoniphila</name>
    <dbReference type="NCBI Taxonomy" id="2508949"/>
    <lineage>
        <taxon>Bacteria</taxon>
        <taxon>Bacillati</taxon>
        <taxon>Bacillota</taxon>
        <taxon>Clostridia</taxon>
        <taxon>Christensenellales</taxon>
        <taxon>Christensenellaceae</taxon>
        <taxon>Candidatus Borkfalkia</taxon>
    </lineage>
</organism>
<dbReference type="EMBL" id="SDOZ01000002">
    <property type="protein sequence ID" value="RXZ61638.1"/>
    <property type="molecule type" value="Genomic_DNA"/>
</dbReference>
<sequence length="86" mass="10341">MFKLWAKIMADGKIRRQFVYEPDEKLDYSHFLSYLMDICHEMDIPTPVLLKTHIFNFAKFNHVKFLPRDFVESVDFDCLLLENIVL</sequence>
<accession>A0A4Q2KAH4</accession>
<protein>
    <submittedName>
        <fullName evidence="1">Uncharacterized protein</fullName>
    </submittedName>
</protein>
<name>A0A4Q2KAH4_9FIRM</name>
<gene>
    <name evidence="1" type="ORF">ESZ91_04375</name>
</gene>
<dbReference type="RefSeq" id="WP_129224496.1">
    <property type="nucleotide sequence ID" value="NZ_SDOZ01000002.1"/>
</dbReference>
<comment type="caution">
    <text evidence="1">The sequence shown here is derived from an EMBL/GenBank/DDBJ whole genome shotgun (WGS) entry which is preliminary data.</text>
</comment>
<evidence type="ECO:0000313" key="2">
    <source>
        <dbReference type="Proteomes" id="UP000291269"/>
    </source>
</evidence>
<evidence type="ECO:0000313" key="1">
    <source>
        <dbReference type="EMBL" id="RXZ61638.1"/>
    </source>
</evidence>
<keyword evidence="2" id="KW-1185">Reference proteome</keyword>
<dbReference type="AlphaFoldDB" id="A0A4Q2KAH4"/>
<dbReference type="Proteomes" id="UP000291269">
    <property type="component" value="Unassembled WGS sequence"/>
</dbReference>